<dbReference type="GO" id="GO:0006229">
    <property type="term" value="P:dUTP biosynthetic process"/>
    <property type="evidence" value="ECO:0007669"/>
    <property type="project" value="InterPro"/>
</dbReference>
<accession>A0A940PF74</accession>
<comment type="caution">
    <text evidence="3">The sequence shown here is derived from an EMBL/GenBank/DDBJ whole genome shotgun (WGS) entry which is preliminary data.</text>
</comment>
<dbReference type="GO" id="GO:0008829">
    <property type="term" value="F:dCTP deaminase activity"/>
    <property type="evidence" value="ECO:0007669"/>
    <property type="project" value="UniProtKB-EC"/>
</dbReference>
<dbReference type="EMBL" id="JAEEGA010000010">
    <property type="protein sequence ID" value="MBP1042426.1"/>
    <property type="molecule type" value="Genomic_DNA"/>
</dbReference>
<proteinExistence type="predicted"/>
<dbReference type="Gene3D" id="2.70.40.10">
    <property type="match status" value="1"/>
</dbReference>
<dbReference type="SUPFAM" id="SSF51283">
    <property type="entry name" value="dUTPase-like"/>
    <property type="match status" value="1"/>
</dbReference>
<dbReference type="Proteomes" id="UP000674938">
    <property type="component" value="Unassembled WGS sequence"/>
</dbReference>
<reference evidence="3" key="1">
    <citation type="submission" date="2020-12" db="EMBL/GenBank/DDBJ databases">
        <title>Vagococcus allomyrinae sp. nov. and Enterococcus lavae sp. nov., isolated from the larvae of Allomyrina dichotoma.</title>
        <authorList>
            <person name="Lee S.D."/>
        </authorList>
    </citation>
    <scope>NUCLEOTIDE SEQUENCE</scope>
    <source>
        <strain evidence="3">BWB3-3</strain>
    </source>
</reference>
<dbReference type="EC" id="3.5.4.13" evidence="3"/>
<evidence type="ECO:0000256" key="1">
    <source>
        <dbReference type="ARBA" id="ARBA00022801"/>
    </source>
</evidence>
<dbReference type="NCBIfam" id="TIGR02274">
    <property type="entry name" value="dCTP_deam"/>
    <property type="match status" value="1"/>
</dbReference>
<dbReference type="RefSeq" id="WP_209529596.1">
    <property type="nucleotide sequence ID" value="NZ_JAEEGA010000010.1"/>
</dbReference>
<evidence type="ECO:0000313" key="3">
    <source>
        <dbReference type="EMBL" id="MBP1042426.1"/>
    </source>
</evidence>
<name>A0A940PF74_9ENTE</name>
<dbReference type="InterPro" id="IPR033704">
    <property type="entry name" value="dUTPase_trimeric"/>
</dbReference>
<dbReference type="InterPro" id="IPR036157">
    <property type="entry name" value="dUTPase-like_sf"/>
</dbReference>
<dbReference type="PANTHER" id="PTHR42680">
    <property type="entry name" value="DCTP DEAMINASE"/>
    <property type="match status" value="1"/>
</dbReference>
<dbReference type="Pfam" id="PF22769">
    <property type="entry name" value="DCD"/>
    <property type="match status" value="1"/>
</dbReference>
<dbReference type="CDD" id="cd07557">
    <property type="entry name" value="trimeric_dUTPase"/>
    <property type="match status" value="1"/>
</dbReference>
<dbReference type="PANTHER" id="PTHR42680:SF3">
    <property type="entry name" value="DCTP DEAMINASE"/>
    <property type="match status" value="1"/>
</dbReference>
<evidence type="ECO:0000256" key="2">
    <source>
        <dbReference type="ARBA" id="ARBA00023080"/>
    </source>
</evidence>
<evidence type="ECO:0000313" key="4">
    <source>
        <dbReference type="Proteomes" id="UP000674938"/>
    </source>
</evidence>
<protein>
    <submittedName>
        <fullName evidence="3">dCTP deaminase</fullName>
        <ecNumber evidence="3">3.5.4.13</ecNumber>
    </submittedName>
</protein>
<keyword evidence="4" id="KW-1185">Reference proteome</keyword>
<keyword evidence="2" id="KW-0546">Nucleotide metabolism</keyword>
<keyword evidence="1 3" id="KW-0378">Hydrolase</keyword>
<gene>
    <name evidence="3" type="primary">dcd</name>
    <name evidence="3" type="ORF">I6N95_15510</name>
</gene>
<dbReference type="AlphaFoldDB" id="A0A940PF74"/>
<organism evidence="3 4">
    <name type="scientific">Vagococcus allomyrinae</name>
    <dbReference type="NCBI Taxonomy" id="2794353"/>
    <lineage>
        <taxon>Bacteria</taxon>
        <taxon>Bacillati</taxon>
        <taxon>Bacillota</taxon>
        <taxon>Bacilli</taxon>
        <taxon>Lactobacillales</taxon>
        <taxon>Enterococcaceae</taxon>
        <taxon>Vagococcus</taxon>
    </lineage>
</organism>
<dbReference type="InterPro" id="IPR011962">
    <property type="entry name" value="dCTP_deaminase"/>
</dbReference>
<sequence>MSILSKVELHNKMSAKENCLVISPILDDTQIGLSSIDLRVGTEFKVSIHSRRLAFGVVQEDLDTFYQTTYRNFGEEIIIYPNQQVLADSFEYVRLPQDCSAMLMTRSSLQRIGLSTSSLVQPGYAGTLTVPLENKSNIPIVIKSGMRLFQLVVYKLRLESEGQSYIEMQDSKYIGNTSPVISAINRDADLKKLEKFVSE</sequence>